<sequence>MEPETELMDQSGVFLAWKAMVKPNRRTRGARGKNLGKHDDGMCLPERGCWERLSRCVFDWSEDLKQLKTAKRNIMISNGIACLSDSDVFAHITKKKLSLHCNRRTRDPEDTIKLISELIDTF</sequence>
<reference evidence="1" key="1">
    <citation type="journal article" date="2008" name="Nature">
        <title>The amphioxus genome and the evolution of the chordate karyotype.</title>
        <authorList>
            <consortium name="US DOE Joint Genome Institute (JGI-PGF)"/>
            <person name="Putnam N.H."/>
            <person name="Butts T."/>
            <person name="Ferrier D.E.K."/>
            <person name="Furlong R.F."/>
            <person name="Hellsten U."/>
            <person name="Kawashima T."/>
            <person name="Robinson-Rechavi M."/>
            <person name="Shoguchi E."/>
            <person name="Terry A."/>
            <person name="Yu J.-K."/>
            <person name="Benito-Gutierrez E.L."/>
            <person name="Dubchak I."/>
            <person name="Garcia-Fernandez J."/>
            <person name="Gibson-Brown J.J."/>
            <person name="Grigoriev I.V."/>
            <person name="Horton A.C."/>
            <person name="de Jong P.J."/>
            <person name="Jurka J."/>
            <person name="Kapitonov V.V."/>
            <person name="Kohara Y."/>
            <person name="Kuroki Y."/>
            <person name="Lindquist E."/>
            <person name="Lucas S."/>
            <person name="Osoegawa K."/>
            <person name="Pennacchio L.A."/>
            <person name="Salamov A.A."/>
            <person name="Satou Y."/>
            <person name="Sauka-Spengler T."/>
            <person name="Schmutz J."/>
            <person name="Shin-I T."/>
            <person name="Toyoda A."/>
            <person name="Bronner-Fraser M."/>
            <person name="Fujiyama A."/>
            <person name="Holland L.Z."/>
            <person name="Holland P.W.H."/>
            <person name="Satoh N."/>
            <person name="Rokhsar D.S."/>
        </authorList>
    </citation>
    <scope>NUCLEOTIDE SEQUENCE [LARGE SCALE GENOMIC DNA]</scope>
    <source>
        <strain evidence="1">S238N-H82</strain>
        <tissue evidence="1">Testes</tissue>
    </source>
</reference>
<dbReference type="InParanoid" id="C3ZYJ4"/>
<evidence type="ECO:0000313" key="1">
    <source>
        <dbReference type="EMBL" id="EEN42378.1"/>
    </source>
</evidence>
<name>C3ZYJ4_BRAFL</name>
<proteinExistence type="predicted"/>
<dbReference type="AlphaFoldDB" id="C3ZYJ4"/>
<gene>
    <name evidence="1" type="ORF">BRAFLDRAFT_108652</name>
</gene>
<protein>
    <submittedName>
        <fullName evidence="1">Uncharacterized protein</fullName>
    </submittedName>
</protein>
<accession>C3ZYJ4</accession>
<dbReference type="EMBL" id="GG666731">
    <property type="protein sequence ID" value="EEN42378.1"/>
    <property type="molecule type" value="Genomic_DNA"/>
</dbReference>
<organism>
    <name type="scientific">Branchiostoma floridae</name>
    <name type="common">Florida lancelet</name>
    <name type="synonym">Amphioxus</name>
    <dbReference type="NCBI Taxonomy" id="7739"/>
    <lineage>
        <taxon>Eukaryota</taxon>
        <taxon>Metazoa</taxon>
        <taxon>Chordata</taxon>
        <taxon>Cephalochordata</taxon>
        <taxon>Leptocardii</taxon>
        <taxon>Amphioxiformes</taxon>
        <taxon>Branchiostomatidae</taxon>
        <taxon>Branchiostoma</taxon>
    </lineage>
</organism>